<name>A0A090G645_MESPL</name>
<evidence type="ECO:0000313" key="2">
    <source>
        <dbReference type="Proteomes" id="UP000046122"/>
    </source>
</evidence>
<protein>
    <submittedName>
        <fullName evidence="1">Uncharacterized protein</fullName>
    </submittedName>
</protein>
<evidence type="ECO:0000313" key="1">
    <source>
        <dbReference type="EMBL" id="CDX53147.1"/>
    </source>
</evidence>
<accession>A0A090G645</accession>
<dbReference type="AlphaFoldDB" id="A0A090G645"/>
<reference evidence="1 2" key="1">
    <citation type="submission" date="2014-08" db="EMBL/GenBank/DDBJ databases">
        <authorList>
            <person name="Moulin Lionel"/>
        </authorList>
    </citation>
    <scope>NUCLEOTIDE SEQUENCE [LARGE SCALE GENOMIC DNA]</scope>
</reference>
<gene>
    <name evidence="1" type="ORF">MPL3365_170282</name>
</gene>
<dbReference type="EMBL" id="CCNE01000009">
    <property type="protein sequence ID" value="CDX53147.1"/>
    <property type="molecule type" value="Genomic_DNA"/>
</dbReference>
<sequence length="114" mass="12199">MLMSTSDFGTRIPGFVEADQFVGAHANDGAAIEPFDRIDVELLEKGADVAHIAFIALPHEVCAYFPTGIGAVILYVACGTDPLARQKSRRLADLDLLFASEAHPLSSFLAAPVR</sequence>
<proteinExistence type="predicted"/>
<organism evidence="1 2">
    <name type="scientific">Mesorhizobium plurifarium</name>
    <dbReference type="NCBI Taxonomy" id="69974"/>
    <lineage>
        <taxon>Bacteria</taxon>
        <taxon>Pseudomonadati</taxon>
        <taxon>Pseudomonadota</taxon>
        <taxon>Alphaproteobacteria</taxon>
        <taxon>Hyphomicrobiales</taxon>
        <taxon>Phyllobacteriaceae</taxon>
        <taxon>Mesorhizobium</taxon>
    </lineage>
</organism>
<dbReference type="Proteomes" id="UP000046122">
    <property type="component" value="Unassembled WGS sequence"/>
</dbReference>